<gene>
    <name evidence="1" type="ORF">CLV46_0450</name>
</gene>
<proteinExistence type="predicted"/>
<comment type="caution">
    <text evidence="1">The sequence shown here is derived from an EMBL/GenBank/DDBJ whole genome shotgun (WGS) entry which is preliminary data.</text>
</comment>
<accession>A0A2M9CG65</accession>
<dbReference type="InterPro" id="IPR008316">
    <property type="entry name" value="UCP029876"/>
</dbReference>
<keyword evidence="2" id="KW-1185">Reference proteome</keyword>
<dbReference type="SUPFAM" id="SSF158560">
    <property type="entry name" value="BH3980-like"/>
    <property type="match status" value="1"/>
</dbReference>
<organism evidence="1 2">
    <name type="scientific">Diaminobutyricimonas aerilata</name>
    <dbReference type="NCBI Taxonomy" id="1162967"/>
    <lineage>
        <taxon>Bacteria</taxon>
        <taxon>Bacillati</taxon>
        <taxon>Actinomycetota</taxon>
        <taxon>Actinomycetes</taxon>
        <taxon>Micrococcales</taxon>
        <taxon>Microbacteriaceae</taxon>
        <taxon>Diaminobutyricimonas</taxon>
    </lineage>
</organism>
<evidence type="ECO:0000313" key="2">
    <source>
        <dbReference type="Proteomes" id="UP000228758"/>
    </source>
</evidence>
<reference evidence="1 2" key="1">
    <citation type="submission" date="2017-11" db="EMBL/GenBank/DDBJ databases">
        <title>Genomic Encyclopedia of Archaeal and Bacterial Type Strains, Phase II (KMG-II): From Individual Species to Whole Genera.</title>
        <authorList>
            <person name="Goeker M."/>
        </authorList>
    </citation>
    <scope>NUCLEOTIDE SEQUENCE [LARGE SCALE GENOMIC DNA]</scope>
    <source>
        <strain evidence="1 2">DSM 27393</strain>
    </source>
</reference>
<dbReference type="Pfam" id="PF06304">
    <property type="entry name" value="DUF1048"/>
    <property type="match status" value="1"/>
</dbReference>
<protein>
    <submittedName>
        <fullName evidence="1">DNA-binding ferritin-like protein (Dps family)</fullName>
    </submittedName>
</protein>
<sequence length="141" mass="15417">MTLTLRQPFSLVVMNTSLSWIERLVGSLDDKKQYRDYRARVSGLPADYRATADALERYLTHVGPTSDSATLLALLTDSVETLERGVERGDTVAAVVGDDPTVFADDLLARHPGESWLDGWIGTERRRLADAVRAATAGGAR</sequence>
<dbReference type="GO" id="GO:0003677">
    <property type="term" value="F:DNA binding"/>
    <property type="evidence" value="ECO:0007669"/>
    <property type="project" value="UniProtKB-KW"/>
</dbReference>
<keyword evidence="1" id="KW-0238">DNA-binding</keyword>
<dbReference type="Gene3D" id="1.10.1900.10">
    <property type="entry name" value="c-terminal domain of poly(a) binding protein"/>
    <property type="match status" value="1"/>
</dbReference>
<dbReference type="AlphaFoldDB" id="A0A2M9CG65"/>
<dbReference type="Proteomes" id="UP000228758">
    <property type="component" value="Unassembled WGS sequence"/>
</dbReference>
<dbReference type="EMBL" id="PGFF01000001">
    <property type="protein sequence ID" value="PJJ70921.1"/>
    <property type="molecule type" value="Genomic_DNA"/>
</dbReference>
<name>A0A2M9CG65_9MICO</name>
<evidence type="ECO:0000313" key="1">
    <source>
        <dbReference type="EMBL" id="PJJ70921.1"/>
    </source>
</evidence>